<dbReference type="AlphaFoldDB" id="A0ABD3GDS8"/>
<dbReference type="InterPro" id="IPR028994">
    <property type="entry name" value="Integrin_alpha_N"/>
</dbReference>
<dbReference type="EMBL" id="JBJQOH010000008">
    <property type="protein sequence ID" value="KAL3676250.1"/>
    <property type="molecule type" value="Genomic_DNA"/>
</dbReference>
<keyword evidence="1" id="KW-0732">Signal</keyword>
<accession>A0ABD3GDS8</accession>
<dbReference type="PANTHER" id="PTHR33428:SF2">
    <property type="entry name" value="CHLOROPHYLLASE-2"/>
    <property type="match status" value="1"/>
</dbReference>
<evidence type="ECO:0000313" key="2">
    <source>
        <dbReference type="EMBL" id="KAL3676250.1"/>
    </source>
</evidence>
<organism evidence="2 3">
    <name type="scientific">Riccia sorocarpa</name>
    <dbReference type="NCBI Taxonomy" id="122646"/>
    <lineage>
        <taxon>Eukaryota</taxon>
        <taxon>Viridiplantae</taxon>
        <taxon>Streptophyta</taxon>
        <taxon>Embryophyta</taxon>
        <taxon>Marchantiophyta</taxon>
        <taxon>Marchantiopsida</taxon>
        <taxon>Marchantiidae</taxon>
        <taxon>Marchantiales</taxon>
        <taxon>Ricciaceae</taxon>
        <taxon>Riccia</taxon>
    </lineage>
</organism>
<gene>
    <name evidence="2" type="ORF">R1sor_026198</name>
</gene>
<name>A0ABD3GDS8_9MARC</name>
<sequence length="817" mass="89578">MAHSSSKGNERRRVWQQLQLALVVILVLIQSSYALDDIYNPGPHDADVFEVAQDNTVQSPKCRKVAGTPKPAGVSPPNRLFVGVPKQSGTYPVIHLQHAFTMKIDFYTQLLYHVATYGYIVVAPQMPQISLPDATMEIADGADTLDWYPNNLEALLAEMFPKLKVKPDLKKVILAGHSRGGKVAFGLATGVCKTVLAPNFVGIIGLDPVDGTGPGKQTTPKILPLTPYGLKLPFPTLIVGAGLGDDKAGINPPCAPLGVSHDAFFINSAPIAYHFVASEYGHMDYLDDDLDGVEGVIANTLCRNGLKRAPMRKFTGGIITAFLNATLFGNSKALDQAILNIPGAAPVKLDPPQITRTITESVYASSEPTDQPLLTEFLDLLRQTSQAIDDELKLSRAKLSSLGTFKIDKPAFITSFPYADSEKHDLVVSSFGLFDRVRYVPDVGAAIRSSNYTIREIKESVLWPNEVTLLNGDDVIVPGGFLVPTKHPGHISSMKLKDFRENYKTAKWNRLVKDTGIAYFHRVELANVYGKNFTNSSGIRMVSCRGRKPAIPFPPFLEAGGEMIFLEPKVGGGGFDVKLIKEGCDTFFRVADLNKDGIPEFIIPQFYTKKLILMWTEEQNGDYTKPEFIRTRYIDAEIGKAFEVELVDLDLDGELEILATNHQNKVEHPRPTLIAYKLSVPNGSARSLSVSDFMNGIVFEKTILSEDFQLVDSSANAGSPAAMTAVKPGRDDSNDFPAIVVSGDGSFKAYLLNRDTDGTYRQEIFHDCKGTVGTIHVKDVDGDGWKEVFVPCYDANYVAVYTFRPQTPVPPLTSYSS</sequence>
<comment type="caution">
    <text evidence="2">The sequence shown here is derived from an EMBL/GenBank/DDBJ whole genome shotgun (WGS) entry which is preliminary data.</text>
</comment>
<evidence type="ECO:0000256" key="1">
    <source>
        <dbReference type="SAM" id="SignalP"/>
    </source>
</evidence>
<dbReference type="Proteomes" id="UP001633002">
    <property type="component" value="Unassembled WGS sequence"/>
</dbReference>
<evidence type="ECO:0008006" key="4">
    <source>
        <dbReference type="Google" id="ProtNLM"/>
    </source>
</evidence>
<reference evidence="2 3" key="1">
    <citation type="submission" date="2024-09" db="EMBL/GenBank/DDBJ databases">
        <title>Chromosome-scale assembly of Riccia sorocarpa.</title>
        <authorList>
            <person name="Paukszto L."/>
        </authorList>
    </citation>
    <scope>NUCLEOTIDE SEQUENCE [LARGE SCALE GENOMIC DNA]</scope>
    <source>
        <strain evidence="2">LP-2024</strain>
        <tissue evidence="2">Aerial parts of the thallus</tissue>
    </source>
</reference>
<keyword evidence="3" id="KW-1185">Reference proteome</keyword>
<dbReference type="InterPro" id="IPR017395">
    <property type="entry name" value="Chlorophyllase-like"/>
</dbReference>
<dbReference type="SUPFAM" id="SSF69318">
    <property type="entry name" value="Integrin alpha N-terminal domain"/>
    <property type="match status" value="1"/>
</dbReference>
<dbReference type="InterPro" id="IPR029058">
    <property type="entry name" value="AB_hydrolase_fold"/>
</dbReference>
<dbReference type="Gene3D" id="3.40.50.1820">
    <property type="entry name" value="alpha/beta hydrolase"/>
    <property type="match status" value="1"/>
</dbReference>
<dbReference type="PANTHER" id="PTHR33428">
    <property type="entry name" value="CHLOROPHYLLASE-2, CHLOROPLASTIC"/>
    <property type="match status" value="1"/>
</dbReference>
<feature type="chain" id="PRO_5044767913" description="Chlorophyllase" evidence="1">
    <location>
        <begin position="35"/>
        <end position="817"/>
    </location>
</feature>
<dbReference type="Pfam" id="PF07224">
    <property type="entry name" value="Chlorophyllase"/>
    <property type="match status" value="1"/>
</dbReference>
<feature type="signal peptide" evidence="1">
    <location>
        <begin position="1"/>
        <end position="34"/>
    </location>
</feature>
<protein>
    <recommendedName>
        <fullName evidence="4">Chlorophyllase</fullName>
    </recommendedName>
</protein>
<proteinExistence type="predicted"/>
<dbReference type="SUPFAM" id="SSF53474">
    <property type="entry name" value="alpha/beta-Hydrolases"/>
    <property type="match status" value="1"/>
</dbReference>
<evidence type="ECO:0000313" key="3">
    <source>
        <dbReference type="Proteomes" id="UP001633002"/>
    </source>
</evidence>